<reference evidence="2 3" key="1">
    <citation type="submission" date="2018-04" db="EMBL/GenBank/DDBJ databases">
        <title>Bacteria isolated from cave deposits of Manipur.</title>
        <authorList>
            <person name="Sahoo D."/>
            <person name="Sarangthem I."/>
            <person name="Nandeibam J."/>
        </authorList>
    </citation>
    <scope>NUCLEOTIDE SEQUENCE [LARGE SCALE GENOMIC DNA]</scope>
    <source>
        <strain evidence="3">mrc11</strain>
    </source>
</reference>
<feature type="transmembrane region" description="Helical" evidence="1">
    <location>
        <begin position="21"/>
        <end position="46"/>
    </location>
</feature>
<feature type="transmembrane region" description="Helical" evidence="1">
    <location>
        <begin position="93"/>
        <end position="117"/>
    </location>
</feature>
<dbReference type="EMBL" id="QLNP01000003">
    <property type="protein sequence ID" value="RAM39305.1"/>
    <property type="molecule type" value="Genomic_DNA"/>
</dbReference>
<evidence type="ECO:0000313" key="2">
    <source>
        <dbReference type="EMBL" id="RAM39305.1"/>
    </source>
</evidence>
<comment type="caution">
    <text evidence="2">The sequence shown here is derived from an EMBL/GenBank/DDBJ whole genome shotgun (WGS) entry which is preliminary data.</text>
</comment>
<sequence>MKATKRAVPAPGRKMIVSRTDALFLMIASAAAAVTTTVLTVSGIVASAPGPVTLTLPVATTRQAASGLSLGATGHYTALDATLPVLPSGPAALLAWGGALNQLGILAVLALIFLLAYRLRSELLFTRGSAWLVGAGGFVLALAGTVGQILDSIARSRLADLIGASGRVPGEYYLFSLDFNVGPLVLGIALLLVAGVFEFGRRLQKDTEGLV</sequence>
<evidence type="ECO:0008006" key="4">
    <source>
        <dbReference type="Google" id="ProtNLM"/>
    </source>
</evidence>
<proteinExistence type="predicted"/>
<dbReference type="RefSeq" id="WP_111901975.1">
    <property type="nucleotide sequence ID" value="NZ_QLNP01000003.1"/>
</dbReference>
<accession>A0A328HPI0</accession>
<protein>
    <recommendedName>
        <fullName evidence="4">DUF2975 domain-containing protein</fullName>
    </recommendedName>
</protein>
<keyword evidence="1" id="KW-1133">Transmembrane helix</keyword>
<keyword evidence="1" id="KW-0812">Transmembrane</keyword>
<gene>
    <name evidence="2" type="ORF">DBZ45_00165</name>
</gene>
<evidence type="ECO:0000313" key="3">
    <source>
        <dbReference type="Proteomes" id="UP000249166"/>
    </source>
</evidence>
<dbReference type="OrthoDB" id="5148898at2"/>
<organism evidence="2 3">
    <name type="scientific">Arthrobacter globiformis</name>
    <dbReference type="NCBI Taxonomy" id="1665"/>
    <lineage>
        <taxon>Bacteria</taxon>
        <taxon>Bacillati</taxon>
        <taxon>Actinomycetota</taxon>
        <taxon>Actinomycetes</taxon>
        <taxon>Micrococcales</taxon>
        <taxon>Micrococcaceae</taxon>
        <taxon>Arthrobacter</taxon>
    </lineage>
</organism>
<feature type="transmembrane region" description="Helical" evidence="1">
    <location>
        <begin position="181"/>
        <end position="200"/>
    </location>
</feature>
<keyword evidence="1" id="KW-0472">Membrane</keyword>
<name>A0A328HPI0_ARTGO</name>
<feature type="transmembrane region" description="Helical" evidence="1">
    <location>
        <begin position="129"/>
        <end position="150"/>
    </location>
</feature>
<dbReference type="Proteomes" id="UP000249166">
    <property type="component" value="Unassembled WGS sequence"/>
</dbReference>
<evidence type="ECO:0000256" key="1">
    <source>
        <dbReference type="SAM" id="Phobius"/>
    </source>
</evidence>
<dbReference type="AlphaFoldDB" id="A0A328HPI0"/>